<evidence type="ECO:0000313" key="3">
    <source>
        <dbReference type="EMBL" id="GAA5507260.1"/>
    </source>
</evidence>
<reference evidence="3 4" key="1">
    <citation type="submission" date="2024-02" db="EMBL/GenBank/DDBJ databases">
        <title>Rhodopirellula caenicola NBRC 110016.</title>
        <authorList>
            <person name="Ichikawa N."/>
            <person name="Katano-Makiyama Y."/>
            <person name="Hidaka K."/>
        </authorList>
    </citation>
    <scope>NUCLEOTIDE SEQUENCE [LARGE SCALE GENOMIC DNA]</scope>
    <source>
        <strain evidence="3 4">NBRC 110016</strain>
    </source>
</reference>
<dbReference type="InterPro" id="IPR036439">
    <property type="entry name" value="Dockerin_dom_sf"/>
</dbReference>
<dbReference type="Proteomes" id="UP001416858">
    <property type="component" value="Unassembled WGS sequence"/>
</dbReference>
<dbReference type="Pfam" id="PF20148">
    <property type="entry name" value="DUF6531"/>
    <property type="match status" value="1"/>
</dbReference>
<organism evidence="3 4">
    <name type="scientific">Novipirellula caenicola</name>
    <dbReference type="NCBI Taxonomy" id="1536901"/>
    <lineage>
        <taxon>Bacteria</taxon>
        <taxon>Pseudomonadati</taxon>
        <taxon>Planctomycetota</taxon>
        <taxon>Planctomycetia</taxon>
        <taxon>Pirellulales</taxon>
        <taxon>Pirellulaceae</taxon>
        <taxon>Novipirellula</taxon>
    </lineage>
</organism>
<feature type="region of interest" description="Disordered" evidence="1">
    <location>
        <begin position="158"/>
        <end position="181"/>
    </location>
</feature>
<sequence length="2511" mass="277228">MSKRRSTQRKRSQNVNRKRRLILERLEARWLLAAGLLDTSGDGSVTALDALLIINALDRRTADSSSSGASLAQRQGQFDINGDGVVTAFDALLVINSLPTQKMQVASVSTVTPNDVISTTPTVIAASTAAADPFEVDANTPYVPVVVNSFLDDNLTSRFSHHGGPNGHHHGPEIDPPDDLGPFPIVATFTNSSKQRLINPIVQVRRLDGPSCSPDPCKVDDGPANPLDPYIEDEAKQSENASELHNPGGDTDTNRGVDAQFRPARVGGLSDGYLDPGESFEFIVNVDVRQHLPERFFFEVDVIAGVTETPVCAVCHAVPGVENDTGKPSVFLHNGEYRYTTVDLEIPGRGFNWRFERTYRSDVSLDGPLGHNWDHNYNRRLHQVSAANERVVQFSFPDAKAGDVVIFEGENRSDIYVQNPDGSFNSPRGYYTNLVENPGDGSFSERRQDGTVITYDTPDADGIARMTSWSDRNDNTMTFQYNGDGLLQRVVDTLGRPIDYFYNADNRLIEVRDFFDRSILFEYDDNDDLVAVTSPAVTETPTGNDFENGKTEIYEYSSGFDFPLLNHDLLSVTAPNEVASGGPPRIQLEYETSLRSGNVGQVIQQTLGGTNDSGVPAGGTIEYVYEGIGVPASPDDVTTPVWQTTVTDRNGNETEYQFNQLNNILSVKEFTNRDIRSNDPEFFETRFDWNGDYEPAGTTFHEGNTTEQTYDVANLDRFQQGNLTTSVQTADARGGDQDSIVSTNTFEPIYNQIRTSTDARGNDDLFVPPIPLAGEPSPNPGRYTTTYAFDYQEGNNLAGLAAELGITIPEVQQRLNDAGIVMNLGDVNGDGITNQINGNVIRIEYPTVNHIPGSNQALLEGDTAQEIVELYVYNAFGQLIEMTDPEGNVDVYVYNREDDPDGDGTLSDPPADGRLLDTTTGGYLKETIRDTEMNPLRNSGTDPEITEIRMQYSYDPVGNVTREVDGRGIVTDYAVNQLNQVVQITRAAAHDGFAPDPPDPAEPLDLTDFAYLENVFYDFNDNVVLRQVEDRGNTSNVDGNLPLEDLPALISGQTGQSSGRNGTNTLNDTTQTWAVNQFVGQLVRITGGAGAGQVLRIVSNSATQLVLDSRWRARPNSRSTYVILPDPDPFGDTAFVDSLMKYDILDNQIEMLEEVTGGADPHALRTRYRYDANENQVLTILPEGNATTAIYDERDLLFRTTRGATVPAERFRENPRGTAKTLLARLDPARYDVRGGFPCQCTTFVYDGNRNVIETSDADDTDLSADNNSDVGPGDRTRYIYDGFDRLTSVIDSVGNQTVYQYDPVSNVVRTTRFGPVGGPSPTSDGPDDLAFPVSTLGVIQVGNLVNDNLLETTESLHDELNRNFQTDRVLFVNTIPMVRVPDVQDGATDIGGGKLTPGDNGAIPGLIGVSIIGRVSTRNEYDRNSRTKFLVEDDEDTYEYFYDGVDRVIRTRDPEGNLGNTAYDDNHNVIETREIDVSQVPGVSDDIFITTYFYDSLNRVQQTTDNIGQTMFYRYDSRDNLVAMADAQGPLTGESIVRRAFAPGPLTVNAINDFGNVTRYLYDGINRQTLQEVVLTDLLASTGETFSGDGEHVGASIFGVKDDPAVPGSFTPPPDDDPIDGQGGGDGIIRTGYTYDDNSLLSSLIDDQGNVTVYLYDNLNRRVSETKGLTVDSLYTYANILGSRTVVTPSAATINSPRSISRTLVQRQLSAAESRIDVIAPLFQSLADRVDDRPPTTIVWGYDPDDNVLILEDENDSEVFTDYDAINRSIAVRVFRSGQRDIHRFDPIFNPFPRGDRSNPTDRRNPPIVIGTNAENYQYDGLSRLVNATDNNEPESADDDSIITYAYDSLSRVIEETQQIGPLGAEAITSAWRAENLRSSLTYPNDRQLGYTYDGLDRVQTIADVGATTGIVDYDYIGAFRVLVRAYPQNDTRMTYLNDAGNSVDGYDGLRRPTQLRHLRGDNSLIVGFTHDYDRMNNKLNEQKLHDPVNSETYAYDSTYRLINFDRPDAGAIDPLHSEWDLDGVGNWDEVDGLDRTHSSFNELLTENGTTFDYDDNGNQTVDGTSDLRYEWDYRNRLRRVTDADGNLVATYAYDAANRRIRKDVSNSGALDGTTDFYYDGWQVLEERDAANALTQQYVYGNYIDEPLVLDRNLGGDDTATGPGDQRLFYHQNTLYSVHALTDASADILEGYQYDAYGRQTVFEPGANGVVDFGGDDVIVVGDASKVGNPYLVEGRRSDAETGLYNYRNRYLHVSQGRFVSRDPIGVYAGVNEYSYLANNPVLYVDPFGLKECKCGPDITAVFLNALKRTASRAKKQLTSGDRGMVDGLSFLAKNGINIDFQVKPHPEKGCGTDRCKGTVMLAGKCINSYQPNNILYGFVSRLVTSGISFWDIVAGAQFHEWSAHGGLESTIQRSSYALGWQVHAMLDEGTLSMSENEFTKWVQREKWWTMNTVSLGELFGASTLLQRIGNFGQFDACVSCGYVSMQSDVTKDFSALSWFANNGGQYAAP</sequence>
<dbReference type="EMBL" id="BAABRO010000005">
    <property type="protein sequence ID" value="GAA5507260.1"/>
    <property type="molecule type" value="Genomic_DNA"/>
</dbReference>
<name>A0ABP9VSL6_9BACT</name>
<dbReference type="InterPro" id="IPR002105">
    <property type="entry name" value="Dockerin_1_rpt"/>
</dbReference>
<dbReference type="InterPro" id="IPR050708">
    <property type="entry name" value="T6SS_VgrG/RHS"/>
</dbReference>
<gene>
    <name evidence="3" type="ORF">Rcae01_02715</name>
</gene>
<protein>
    <recommendedName>
        <fullName evidence="2">DUF6531 domain-containing protein</fullName>
    </recommendedName>
</protein>
<dbReference type="NCBIfam" id="TIGR01643">
    <property type="entry name" value="YD_repeat_2x"/>
    <property type="match status" value="1"/>
</dbReference>
<dbReference type="Pfam" id="PF05593">
    <property type="entry name" value="RHS_repeat"/>
    <property type="match status" value="1"/>
</dbReference>
<dbReference type="PANTHER" id="PTHR32305">
    <property type="match status" value="1"/>
</dbReference>
<dbReference type="PANTHER" id="PTHR32305:SF15">
    <property type="entry name" value="PROTEIN RHSA-RELATED"/>
    <property type="match status" value="1"/>
</dbReference>
<dbReference type="InterPro" id="IPR045351">
    <property type="entry name" value="DUF6531"/>
</dbReference>
<dbReference type="NCBIfam" id="TIGR03696">
    <property type="entry name" value="Rhs_assc_core"/>
    <property type="match status" value="1"/>
</dbReference>
<dbReference type="SUPFAM" id="SSF63446">
    <property type="entry name" value="Type I dockerin domain"/>
    <property type="match status" value="1"/>
</dbReference>
<feature type="region of interest" description="Disordered" evidence="1">
    <location>
        <begin position="897"/>
        <end position="918"/>
    </location>
</feature>
<evidence type="ECO:0000256" key="1">
    <source>
        <dbReference type="SAM" id="MobiDB-lite"/>
    </source>
</evidence>
<dbReference type="InterPro" id="IPR006530">
    <property type="entry name" value="YD"/>
</dbReference>
<dbReference type="InterPro" id="IPR031325">
    <property type="entry name" value="RHS_repeat"/>
</dbReference>
<dbReference type="InterPro" id="IPR022385">
    <property type="entry name" value="Rhs_assc_core"/>
</dbReference>
<dbReference type="RefSeq" id="WP_345684137.1">
    <property type="nucleotide sequence ID" value="NZ_BAABRO010000005.1"/>
</dbReference>
<dbReference type="Pfam" id="PF00404">
    <property type="entry name" value="Dockerin_1"/>
    <property type="match status" value="1"/>
</dbReference>
<comment type="caution">
    <text evidence="3">The sequence shown here is derived from an EMBL/GenBank/DDBJ whole genome shotgun (WGS) entry which is preliminary data.</text>
</comment>
<feature type="region of interest" description="Disordered" evidence="1">
    <location>
        <begin position="209"/>
        <end position="257"/>
    </location>
</feature>
<evidence type="ECO:0000259" key="2">
    <source>
        <dbReference type="Pfam" id="PF20148"/>
    </source>
</evidence>
<dbReference type="Gene3D" id="2.180.10.10">
    <property type="entry name" value="RHS repeat-associated core"/>
    <property type="match status" value="4"/>
</dbReference>
<feature type="domain" description="DUF6531" evidence="2">
    <location>
        <begin position="332"/>
        <end position="384"/>
    </location>
</feature>
<accession>A0ABP9VSL6</accession>
<keyword evidence="4" id="KW-1185">Reference proteome</keyword>
<dbReference type="Gene3D" id="1.10.1330.10">
    <property type="entry name" value="Dockerin domain"/>
    <property type="match status" value="1"/>
</dbReference>
<evidence type="ECO:0000313" key="4">
    <source>
        <dbReference type="Proteomes" id="UP001416858"/>
    </source>
</evidence>
<proteinExistence type="predicted"/>